<evidence type="ECO:0000313" key="2">
    <source>
        <dbReference type="Proteomes" id="UP001501588"/>
    </source>
</evidence>
<dbReference type="RefSeq" id="WP_343897266.1">
    <property type="nucleotide sequence ID" value="NZ_BAAAFZ010000068.1"/>
</dbReference>
<dbReference type="EMBL" id="BAAAFZ010000068">
    <property type="protein sequence ID" value="GAA0598600.1"/>
    <property type="molecule type" value="Genomic_DNA"/>
</dbReference>
<dbReference type="Proteomes" id="UP001501588">
    <property type="component" value="Unassembled WGS sequence"/>
</dbReference>
<comment type="caution">
    <text evidence="1">The sequence shown here is derived from an EMBL/GenBank/DDBJ whole genome shotgun (WGS) entry which is preliminary data.</text>
</comment>
<protein>
    <submittedName>
        <fullName evidence="1">Uncharacterized protein</fullName>
    </submittedName>
</protein>
<keyword evidence="2" id="KW-1185">Reference proteome</keyword>
<sequence length="191" mass="20204">MDHREGPGGFAGDQATTRAAAAAPPIGLLFDLPPAAAPRGPRSHLDLAAENHGLVPWCGPTALALATGRSYAEATAMLRASAPEWYPAEGPIVTAYWRDLLATLASAGVAHAPHALPERRPTLLRLVRDGLAAGWYLLRVTDHFLLLRSQGFGFAVLHDNHHTAAPLTARSHGRRKVTHAARLLGGPLVPA</sequence>
<reference evidence="1 2" key="1">
    <citation type="journal article" date="2019" name="Int. J. Syst. Evol. Microbiol.">
        <title>The Global Catalogue of Microorganisms (GCM) 10K type strain sequencing project: providing services to taxonomists for standard genome sequencing and annotation.</title>
        <authorList>
            <consortium name="The Broad Institute Genomics Platform"/>
            <consortium name="The Broad Institute Genome Sequencing Center for Infectious Disease"/>
            <person name="Wu L."/>
            <person name="Ma J."/>
        </authorList>
    </citation>
    <scope>NUCLEOTIDE SEQUENCE [LARGE SCALE GENOMIC DNA]</scope>
    <source>
        <strain evidence="1 2">JCM 9933</strain>
    </source>
</reference>
<name>A0ABN1FVC3_9PROT</name>
<accession>A0ABN1FVC3</accession>
<organism evidence="1 2">
    <name type="scientific">Craurococcus roseus</name>
    <dbReference type="NCBI Taxonomy" id="77585"/>
    <lineage>
        <taxon>Bacteria</taxon>
        <taxon>Pseudomonadati</taxon>
        <taxon>Pseudomonadota</taxon>
        <taxon>Alphaproteobacteria</taxon>
        <taxon>Acetobacterales</taxon>
        <taxon>Acetobacteraceae</taxon>
        <taxon>Craurococcus</taxon>
    </lineage>
</organism>
<proteinExistence type="predicted"/>
<evidence type="ECO:0000313" key="1">
    <source>
        <dbReference type="EMBL" id="GAA0598600.1"/>
    </source>
</evidence>
<gene>
    <name evidence="1" type="ORF">GCM10009416_40940</name>
</gene>